<proteinExistence type="inferred from homology"/>
<comment type="caution">
    <text evidence="4">The sequence shown here is derived from an EMBL/GenBank/DDBJ whole genome shotgun (WGS) entry which is preliminary data.</text>
</comment>
<evidence type="ECO:0000313" key="4">
    <source>
        <dbReference type="EMBL" id="OGD64793.1"/>
    </source>
</evidence>
<sequence>MSRVKSWFKGSSVEDILSVGDLEPIGPISWQKLYRSFPSFVNLLTAPKSKLLQAGLTDHQANVLSRRPKNLEAQKHLLTSKSISLLSIDDKNYPPLLREINDPPLWLYYRGDVSALSTTTLTVVGTRKPSPYALQAIKRLLPDFVVSNLTIVSGLAYGIDKQAHMLSLENNHPTVAVLAGGLDSIYPADHSQLAQKIIDGGGVLVSEYPPLSRPRPARFPVRNRIIAGLSRLTVVIEAAIRSGSLTTAKSALDYNREIFAVPADILRRDADGTNFLIKHGATLLDNPSQIAEFYGFKANTLDDVAVDSANGKLLDLIIKAPLSVDTLVELTGSPIEEVLGILTELEIGGQVFQPQNGYYQRRK</sequence>
<evidence type="ECO:0000259" key="3">
    <source>
        <dbReference type="Pfam" id="PF17782"/>
    </source>
</evidence>
<dbReference type="NCBIfam" id="TIGR00732">
    <property type="entry name" value="dprA"/>
    <property type="match status" value="1"/>
</dbReference>
<name>A0A1F5EBQ1_9BACT</name>
<accession>A0A1F5EBQ1</accession>
<reference evidence="4 5" key="1">
    <citation type="journal article" date="2016" name="Nat. Commun.">
        <title>Thousands of microbial genomes shed light on interconnected biogeochemical processes in an aquifer system.</title>
        <authorList>
            <person name="Anantharaman K."/>
            <person name="Brown C.T."/>
            <person name="Hug L.A."/>
            <person name="Sharon I."/>
            <person name="Castelle C.J."/>
            <person name="Probst A.J."/>
            <person name="Thomas B.C."/>
            <person name="Singh A."/>
            <person name="Wilkins M.J."/>
            <person name="Karaoz U."/>
            <person name="Brodie E.L."/>
            <person name="Williams K.H."/>
            <person name="Hubbard S.S."/>
            <person name="Banfield J.F."/>
        </authorList>
    </citation>
    <scope>NUCLEOTIDE SEQUENCE [LARGE SCALE GENOMIC DNA]</scope>
</reference>
<dbReference type="Gene3D" id="1.10.10.10">
    <property type="entry name" value="Winged helix-like DNA-binding domain superfamily/Winged helix DNA-binding domain"/>
    <property type="match status" value="1"/>
</dbReference>
<organism evidence="4 5">
    <name type="scientific">Candidatus Berkelbacteria bacterium RIFCSPLOWO2_01_FULL_50_28</name>
    <dbReference type="NCBI Taxonomy" id="1797471"/>
    <lineage>
        <taxon>Bacteria</taxon>
        <taxon>Candidatus Berkelbacteria</taxon>
    </lineage>
</organism>
<dbReference type="STRING" id="1797471.A3A71_01985"/>
<evidence type="ECO:0000256" key="1">
    <source>
        <dbReference type="ARBA" id="ARBA00006525"/>
    </source>
</evidence>
<dbReference type="InterPro" id="IPR036388">
    <property type="entry name" value="WH-like_DNA-bd_sf"/>
</dbReference>
<dbReference type="SUPFAM" id="SSF102405">
    <property type="entry name" value="MCP/YpsA-like"/>
    <property type="match status" value="1"/>
</dbReference>
<dbReference type="Pfam" id="PF17782">
    <property type="entry name" value="WHD_DprA"/>
    <property type="match status" value="1"/>
</dbReference>
<gene>
    <name evidence="4" type="ORF">A3A71_01985</name>
</gene>
<dbReference type="InterPro" id="IPR003488">
    <property type="entry name" value="DprA"/>
</dbReference>
<dbReference type="Gene3D" id="3.40.50.450">
    <property type="match status" value="1"/>
</dbReference>
<dbReference type="EMBL" id="MEZX01000002">
    <property type="protein sequence ID" value="OGD64793.1"/>
    <property type="molecule type" value="Genomic_DNA"/>
</dbReference>
<dbReference type="AlphaFoldDB" id="A0A1F5EBQ1"/>
<comment type="similarity">
    <text evidence="1">Belongs to the DprA/Smf family.</text>
</comment>
<dbReference type="PANTHER" id="PTHR43022:SF1">
    <property type="entry name" value="PROTEIN SMF"/>
    <property type="match status" value="1"/>
</dbReference>
<protein>
    <submittedName>
        <fullName evidence="4">DNA protecting protein DprA</fullName>
    </submittedName>
</protein>
<dbReference type="Pfam" id="PF02481">
    <property type="entry name" value="DNA_processg_A"/>
    <property type="match status" value="1"/>
</dbReference>
<evidence type="ECO:0000313" key="5">
    <source>
        <dbReference type="Proteomes" id="UP000177481"/>
    </source>
</evidence>
<evidence type="ECO:0000259" key="2">
    <source>
        <dbReference type="Pfam" id="PF02481"/>
    </source>
</evidence>
<dbReference type="InterPro" id="IPR041614">
    <property type="entry name" value="DprA_WH"/>
</dbReference>
<feature type="domain" description="Smf/DprA SLOG" evidence="2">
    <location>
        <begin position="85"/>
        <end position="294"/>
    </location>
</feature>
<dbReference type="InterPro" id="IPR057666">
    <property type="entry name" value="DrpA_SLOG"/>
</dbReference>
<dbReference type="Proteomes" id="UP000177481">
    <property type="component" value="Unassembled WGS sequence"/>
</dbReference>
<feature type="domain" description="DprA winged helix" evidence="3">
    <location>
        <begin position="305"/>
        <end position="352"/>
    </location>
</feature>
<dbReference type="GO" id="GO:0009294">
    <property type="term" value="P:DNA-mediated transformation"/>
    <property type="evidence" value="ECO:0007669"/>
    <property type="project" value="InterPro"/>
</dbReference>
<dbReference type="PANTHER" id="PTHR43022">
    <property type="entry name" value="PROTEIN SMF"/>
    <property type="match status" value="1"/>
</dbReference>